<proteinExistence type="predicted"/>
<sequence length="72" mass="8244">MGKGDLPLPHFSKQTWVCAFFITSVGSFYRDEKVVHSRAYVFFTTVKIRTVGRVWFVVQLLSLEISTFIVVG</sequence>
<dbReference type="STRING" id="626522.GCWU000325_02180"/>
<accession>C9LIW9</accession>
<dbReference type="Proteomes" id="UP000003460">
    <property type="component" value="Unassembled WGS sequence"/>
</dbReference>
<organism evidence="1 2">
    <name type="scientific">Alloprevotella tannerae ATCC 51259</name>
    <dbReference type="NCBI Taxonomy" id="626522"/>
    <lineage>
        <taxon>Bacteria</taxon>
        <taxon>Pseudomonadati</taxon>
        <taxon>Bacteroidota</taxon>
        <taxon>Bacteroidia</taxon>
        <taxon>Bacteroidales</taxon>
        <taxon>Prevotellaceae</taxon>
        <taxon>Alloprevotella</taxon>
    </lineage>
</organism>
<dbReference type="AlphaFoldDB" id="C9LIW9"/>
<evidence type="ECO:0000313" key="2">
    <source>
        <dbReference type="Proteomes" id="UP000003460"/>
    </source>
</evidence>
<dbReference type="EMBL" id="ACIJ02000023">
    <property type="protein sequence ID" value="EEX70936.1"/>
    <property type="molecule type" value="Genomic_DNA"/>
</dbReference>
<comment type="caution">
    <text evidence="1">The sequence shown here is derived from an EMBL/GenBank/DDBJ whole genome shotgun (WGS) entry which is preliminary data.</text>
</comment>
<gene>
    <name evidence="1" type="ORF">GCWU000325_02180</name>
</gene>
<name>C9LIW9_9BACT</name>
<evidence type="ECO:0000313" key="1">
    <source>
        <dbReference type="EMBL" id="EEX70936.1"/>
    </source>
</evidence>
<dbReference type="HOGENOM" id="CLU_2719012_0_0_10"/>
<reference evidence="1" key="1">
    <citation type="submission" date="2009-09" db="EMBL/GenBank/DDBJ databases">
        <authorList>
            <person name="Weinstock G."/>
            <person name="Sodergren E."/>
            <person name="Clifton S."/>
            <person name="Fulton L."/>
            <person name="Fulton B."/>
            <person name="Courtney L."/>
            <person name="Fronick C."/>
            <person name="Harrison M."/>
            <person name="Strong C."/>
            <person name="Farmer C."/>
            <person name="Delahaunty K."/>
            <person name="Markovic C."/>
            <person name="Hall O."/>
            <person name="Minx P."/>
            <person name="Tomlinson C."/>
            <person name="Mitreva M."/>
            <person name="Nelson J."/>
            <person name="Hou S."/>
            <person name="Wollam A."/>
            <person name="Pepin K.H."/>
            <person name="Johnson M."/>
            <person name="Bhonagiri V."/>
            <person name="Nash W.E."/>
            <person name="Warren W."/>
            <person name="Chinwalla A."/>
            <person name="Mardis E.R."/>
            <person name="Wilson R.K."/>
        </authorList>
    </citation>
    <scope>NUCLEOTIDE SEQUENCE [LARGE SCALE GENOMIC DNA]</scope>
    <source>
        <strain evidence="1">ATCC 51259</strain>
    </source>
</reference>
<keyword evidence="2" id="KW-1185">Reference proteome</keyword>
<protein>
    <submittedName>
        <fullName evidence="1">Uncharacterized protein</fullName>
    </submittedName>
</protein>